<reference evidence="1 2" key="1">
    <citation type="journal article" date="2014" name="PLoS ONE">
        <title>De novo Genome Assembly of the Fungal Plant Pathogen Pyrenophora semeniperda.</title>
        <authorList>
            <person name="Soliai M.M."/>
            <person name="Meyer S.E."/>
            <person name="Udall J.A."/>
            <person name="Elzinga D.E."/>
            <person name="Hermansen R.A."/>
            <person name="Bodily P.M."/>
            <person name="Hart A.A."/>
            <person name="Coleman C.E."/>
        </authorList>
    </citation>
    <scope>NUCLEOTIDE SEQUENCE [LARGE SCALE GENOMIC DNA]</scope>
    <source>
        <strain evidence="1 2">CCB06</strain>
        <tissue evidence="1">Mycelium</tissue>
    </source>
</reference>
<proteinExistence type="predicted"/>
<evidence type="ECO:0000313" key="2">
    <source>
        <dbReference type="Proteomes" id="UP000265663"/>
    </source>
</evidence>
<gene>
    <name evidence="1" type="ORF">GMOD_00007378</name>
</gene>
<dbReference type="Proteomes" id="UP000265663">
    <property type="component" value="Unassembled WGS sequence"/>
</dbReference>
<dbReference type="OrthoDB" id="3795501at2759"/>
<sequence>MVVHGVSVIVSAWFENVNILYIRMEPAFPGAPNYIEAKVEDPEKNIASHTIKWIFDTIQFWRSTPGHGFQYDDLFRFKW</sequence>
<evidence type="ECO:0000313" key="1">
    <source>
        <dbReference type="EMBL" id="RMZ72401.1"/>
    </source>
</evidence>
<dbReference type="AlphaFoldDB" id="A0A3M7MD16"/>
<name>A0A3M7MD16_9PLEO</name>
<keyword evidence="2" id="KW-1185">Reference proteome</keyword>
<organism evidence="1 2">
    <name type="scientific">Pyrenophora seminiperda CCB06</name>
    <dbReference type="NCBI Taxonomy" id="1302712"/>
    <lineage>
        <taxon>Eukaryota</taxon>
        <taxon>Fungi</taxon>
        <taxon>Dikarya</taxon>
        <taxon>Ascomycota</taxon>
        <taxon>Pezizomycotina</taxon>
        <taxon>Dothideomycetes</taxon>
        <taxon>Pleosporomycetidae</taxon>
        <taxon>Pleosporales</taxon>
        <taxon>Pleosporineae</taxon>
        <taxon>Pleosporaceae</taxon>
        <taxon>Pyrenophora</taxon>
    </lineage>
</organism>
<accession>A0A3M7MD16</accession>
<dbReference type="EMBL" id="KE747833">
    <property type="protein sequence ID" value="RMZ72401.1"/>
    <property type="molecule type" value="Genomic_DNA"/>
</dbReference>
<protein>
    <submittedName>
        <fullName evidence="1">Uncharacterized protein</fullName>
    </submittedName>
</protein>